<evidence type="ECO:0000313" key="2">
    <source>
        <dbReference type="EMBL" id="SJL17119.1"/>
    </source>
</evidence>
<name>A0A284S7X7_ARMOS</name>
<proteinExistence type="predicted"/>
<organism evidence="2 3">
    <name type="scientific">Armillaria ostoyae</name>
    <name type="common">Armillaria root rot fungus</name>
    <dbReference type="NCBI Taxonomy" id="47428"/>
    <lineage>
        <taxon>Eukaryota</taxon>
        <taxon>Fungi</taxon>
        <taxon>Dikarya</taxon>
        <taxon>Basidiomycota</taxon>
        <taxon>Agaricomycotina</taxon>
        <taxon>Agaricomycetes</taxon>
        <taxon>Agaricomycetidae</taxon>
        <taxon>Agaricales</taxon>
        <taxon>Marasmiineae</taxon>
        <taxon>Physalacriaceae</taxon>
        <taxon>Armillaria</taxon>
    </lineage>
</organism>
<protein>
    <submittedName>
        <fullName evidence="2">Uncharacterized protein</fullName>
    </submittedName>
</protein>
<dbReference type="Proteomes" id="UP000219338">
    <property type="component" value="Unassembled WGS sequence"/>
</dbReference>
<evidence type="ECO:0000256" key="1">
    <source>
        <dbReference type="SAM" id="MobiDB-lite"/>
    </source>
</evidence>
<feature type="region of interest" description="Disordered" evidence="1">
    <location>
        <begin position="55"/>
        <end position="86"/>
    </location>
</feature>
<dbReference type="EMBL" id="FUEG01000041">
    <property type="protein sequence ID" value="SJL17119.1"/>
    <property type="molecule type" value="Genomic_DNA"/>
</dbReference>
<dbReference type="AlphaFoldDB" id="A0A284S7X7"/>
<evidence type="ECO:0000313" key="3">
    <source>
        <dbReference type="Proteomes" id="UP000219338"/>
    </source>
</evidence>
<accession>A0A284S7X7</accession>
<feature type="compositionally biased region" description="Basic residues" evidence="1">
    <location>
        <begin position="72"/>
        <end position="83"/>
    </location>
</feature>
<gene>
    <name evidence="2" type="ORF">ARMOST_20661</name>
</gene>
<keyword evidence="3" id="KW-1185">Reference proteome</keyword>
<reference evidence="3" key="1">
    <citation type="journal article" date="2017" name="Nat. Ecol. Evol.">
        <title>Genome expansion and lineage-specific genetic innovations in the forest pathogenic fungi Armillaria.</title>
        <authorList>
            <person name="Sipos G."/>
            <person name="Prasanna A.N."/>
            <person name="Walter M.C."/>
            <person name="O'Connor E."/>
            <person name="Balint B."/>
            <person name="Krizsan K."/>
            <person name="Kiss B."/>
            <person name="Hess J."/>
            <person name="Varga T."/>
            <person name="Slot J."/>
            <person name="Riley R."/>
            <person name="Boka B."/>
            <person name="Rigling D."/>
            <person name="Barry K."/>
            <person name="Lee J."/>
            <person name="Mihaltcheva S."/>
            <person name="LaButti K."/>
            <person name="Lipzen A."/>
            <person name="Waldron R."/>
            <person name="Moloney N.M."/>
            <person name="Sperisen C."/>
            <person name="Kredics L."/>
            <person name="Vagvoelgyi C."/>
            <person name="Patrignani A."/>
            <person name="Fitzpatrick D."/>
            <person name="Nagy I."/>
            <person name="Doyle S."/>
            <person name="Anderson J.B."/>
            <person name="Grigoriev I.V."/>
            <person name="Gueldener U."/>
            <person name="Muensterkoetter M."/>
            <person name="Nagy L.G."/>
        </authorList>
    </citation>
    <scope>NUCLEOTIDE SEQUENCE [LARGE SCALE GENOMIC DNA]</scope>
    <source>
        <strain evidence="3">C18/9</strain>
    </source>
</reference>
<sequence>MAPPKKYLTLEAKQQSIRDKSKRYYERYAITKPKHISFIIVRRHKHEIHRRRAAYYDARHGKKSRRSESHSGARKRSHVKRVGKTNALEIQTISRATVHYPKSTKVKLASPPPPPPPPPADVFPKLSSEAKVLQDDFNYFIGGVSLTGFVKHLLKKYFRSDSKHQGQIAVFVEPLDELYRFQKSYGCIVAQSLRIEGPSARHLALEQEGQLIGRAVEWVEDIWHCAIDGLGNLRLAYNRKLMAWQRRV</sequence>